<keyword evidence="2" id="KW-0378">Hydrolase</keyword>
<evidence type="ECO:0000259" key="1">
    <source>
        <dbReference type="SMART" id="SM00507"/>
    </source>
</evidence>
<dbReference type="Gene3D" id="1.10.30.50">
    <property type="match status" value="1"/>
</dbReference>
<keyword evidence="2" id="KW-0540">Nuclease</keyword>
<keyword evidence="3" id="KW-1185">Reference proteome</keyword>
<dbReference type="InterPro" id="IPR025938">
    <property type="entry name" value="RRXRR_dom"/>
</dbReference>
<feature type="domain" description="HNH nuclease" evidence="1">
    <location>
        <begin position="181"/>
        <end position="233"/>
    </location>
</feature>
<keyword evidence="2" id="KW-0255">Endonuclease</keyword>
<name>A0A1D8JEL4_9BACL</name>
<dbReference type="Proteomes" id="UP000185746">
    <property type="component" value="Chromosome"/>
</dbReference>
<organism evidence="2 3">
    <name type="scientific">Sporosarcina ureilytica</name>
    <dbReference type="NCBI Taxonomy" id="298596"/>
    <lineage>
        <taxon>Bacteria</taxon>
        <taxon>Bacillati</taxon>
        <taxon>Bacillota</taxon>
        <taxon>Bacilli</taxon>
        <taxon>Bacillales</taxon>
        <taxon>Caryophanaceae</taxon>
        <taxon>Sporosarcina</taxon>
    </lineage>
</organism>
<protein>
    <submittedName>
        <fullName evidence="2">HNH endonuclease</fullName>
    </submittedName>
</protein>
<dbReference type="GO" id="GO:0004519">
    <property type="term" value="F:endonuclease activity"/>
    <property type="evidence" value="ECO:0007669"/>
    <property type="project" value="UniProtKB-KW"/>
</dbReference>
<dbReference type="InterPro" id="IPR002711">
    <property type="entry name" value="HNH"/>
</dbReference>
<dbReference type="Pfam" id="PF01844">
    <property type="entry name" value="HNH"/>
    <property type="match status" value="1"/>
</dbReference>
<dbReference type="SMART" id="SM00507">
    <property type="entry name" value="HNHc"/>
    <property type="match status" value="1"/>
</dbReference>
<dbReference type="NCBIfam" id="NF040563">
    <property type="entry name" value="guided_IscB"/>
    <property type="match status" value="1"/>
</dbReference>
<dbReference type="RefSeq" id="WP_075527250.1">
    <property type="nucleotide sequence ID" value="NZ_CP017560.1"/>
</dbReference>
<dbReference type="AlphaFoldDB" id="A0A1D8JEL4"/>
<evidence type="ECO:0000313" key="2">
    <source>
        <dbReference type="EMBL" id="AOV07123.1"/>
    </source>
</evidence>
<proteinExistence type="predicted"/>
<sequence length="408" mass="47411">MFVYVLNQYGKPLMPCKPIKARKLLTQGKAKVVQRTPFTIQLKYGSSGYVQPVSLGIDAGTKEIGISATTKDDVVFEGEVKLRTDIQELLATRKSLRGARRSRKTRYRKPRFLNRKKEKGWLAPSVQNKVDMHVKIIRKVHKILPIQNLTIEVAQFDIQKIKNPSISGDLYQKGDQLDFWNVREYVFFRDKHVCQYCKGKSKDYILNVHHIESRKTGGDSPDNLITLCENCHKKIHREGKEYLFKRKNCSFRDATQMTVMRWFIYDKVKELYPHARLTYGFQTKNNRIRHGLDKGHAVDARCISGNPLTIPSENSYSFKQVRKNNRQLHKMTISKGGYRRANKAERFVKGFQLFDKVIFEGVECFIFGRRKTGYFDLRTLDGTHIHKSASFKKLRVIEKANTLLASQI</sequence>
<dbReference type="InterPro" id="IPR003615">
    <property type="entry name" value="HNH_nuc"/>
</dbReference>
<dbReference type="KEGG" id="surl:BI350_05920"/>
<dbReference type="CDD" id="cd00085">
    <property type="entry name" value="HNHc"/>
    <property type="match status" value="1"/>
</dbReference>
<reference evidence="2 3" key="1">
    <citation type="submission" date="2016-09" db="EMBL/GenBank/DDBJ databases">
        <title>Complete genome sequence of the Lysinibacillus sphaericus LMG 22257, a specie of Bacillus with ureolytic activity that can effectively biodeposit calcium carbonate.</title>
        <authorList>
            <person name="Yan W."/>
        </authorList>
    </citation>
    <scope>NUCLEOTIDE SEQUENCE [LARGE SCALE GENOMIC DNA]</scope>
    <source>
        <strain evidence="2 3">LMG 22257</strain>
    </source>
</reference>
<dbReference type="Pfam" id="PF14239">
    <property type="entry name" value="RRXRR"/>
    <property type="match status" value="1"/>
</dbReference>
<accession>A0A1D8JEL4</accession>
<evidence type="ECO:0000313" key="3">
    <source>
        <dbReference type="Proteomes" id="UP000185746"/>
    </source>
</evidence>
<dbReference type="EMBL" id="CP017560">
    <property type="protein sequence ID" value="AOV07123.1"/>
    <property type="molecule type" value="Genomic_DNA"/>
</dbReference>
<dbReference type="GO" id="GO:0003676">
    <property type="term" value="F:nucleic acid binding"/>
    <property type="evidence" value="ECO:0007669"/>
    <property type="project" value="InterPro"/>
</dbReference>
<dbReference type="InterPro" id="IPR047693">
    <property type="entry name" value="RNA-guided_IscB-like"/>
</dbReference>
<gene>
    <name evidence="2" type="ORF">BI350_05920</name>
</gene>
<dbReference type="GO" id="GO:0008270">
    <property type="term" value="F:zinc ion binding"/>
    <property type="evidence" value="ECO:0007669"/>
    <property type="project" value="InterPro"/>
</dbReference>